<accession>A0A4C1UJL7</accession>
<gene>
    <name evidence="2" type="ORF">EVAR_18252_1</name>
</gene>
<proteinExistence type="predicted"/>
<dbReference type="Proteomes" id="UP000299102">
    <property type="component" value="Unassembled WGS sequence"/>
</dbReference>
<evidence type="ECO:0000256" key="1">
    <source>
        <dbReference type="SAM" id="MobiDB-lite"/>
    </source>
</evidence>
<reference evidence="2 3" key="1">
    <citation type="journal article" date="2019" name="Commun. Biol.">
        <title>The bagworm genome reveals a unique fibroin gene that provides high tensile strength.</title>
        <authorList>
            <person name="Kono N."/>
            <person name="Nakamura H."/>
            <person name="Ohtoshi R."/>
            <person name="Tomita M."/>
            <person name="Numata K."/>
            <person name="Arakawa K."/>
        </authorList>
    </citation>
    <scope>NUCLEOTIDE SEQUENCE [LARGE SCALE GENOMIC DNA]</scope>
</reference>
<keyword evidence="3" id="KW-1185">Reference proteome</keyword>
<protein>
    <submittedName>
        <fullName evidence="2">Uncharacterized protein</fullName>
    </submittedName>
</protein>
<comment type="caution">
    <text evidence="2">The sequence shown here is derived from an EMBL/GenBank/DDBJ whole genome shotgun (WGS) entry which is preliminary data.</text>
</comment>
<organism evidence="2 3">
    <name type="scientific">Eumeta variegata</name>
    <name type="common">Bagworm moth</name>
    <name type="synonym">Eumeta japonica</name>
    <dbReference type="NCBI Taxonomy" id="151549"/>
    <lineage>
        <taxon>Eukaryota</taxon>
        <taxon>Metazoa</taxon>
        <taxon>Ecdysozoa</taxon>
        <taxon>Arthropoda</taxon>
        <taxon>Hexapoda</taxon>
        <taxon>Insecta</taxon>
        <taxon>Pterygota</taxon>
        <taxon>Neoptera</taxon>
        <taxon>Endopterygota</taxon>
        <taxon>Lepidoptera</taxon>
        <taxon>Glossata</taxon>
        <taxon>Ditrysia</taxon>
        <taxon>Tineoidea</taxon>
        <taxon>Psychidae</taxon>
        <taxon>Oiketicinae</taxon>
        <taxon>Eumeta</taxon>
    </lineage>
</organism>
<dbReference type="AlphaFoldDB" id="A0A4C1UJL7"/>
<evidence type="ECO:0000313" key="3">
    <source>
        <dbReference type="Proteomes" id="UP000299102"/>
    </source>
</evidence>
<name>A0A4C1UJL7_EUMVA</name>
<dbReference type="EMBL" id="BGZK01000182">
    <property type="protein sequence ID" value="GBP26615.1"/>
    <property type="molecule type" value="Genomic_DNA"/>
</dbReference>
<feature type="region of interest" description="Disordered" evidence="1">
    <location>
        <begin position="81"/>
        <end position="104"/>
    </location>
</feature>
<evidence type="ECO:0000313" key="2">
    <source>
        <dbReference type="EMBL" id="GBP26615.1"/>
    </source>
</evidence>
<sequence length="104" mass="11509">MAMGVLLKHGDGGLPHFSAAGRNDKHIFLYYLGNRETINRLKAIGILIPLHAQSIVQINPFHGPAPPARTHRTHRSRREILPRAAGRAPRQCATARPPLRARST</sequence>